<organism evidence="2 3">
    <name type="scientific">Liparis tanakae</name>
    <name type="common">Tanaka's snailfish</name>
    <dbReference type="NCBI Taxonomy" id="230148"/>
    <lineage>
        <taxon>Eukaryota</taxon>
        <taxon>Metazoa</taxon>
        <taxon>Chordata</taxon>
        <taxon>Craniata</taxon>
        <taxon>Vertebrata</taxon>
        <taxon>Euteleostomi</taxon>
        <taxon>Actinopterygii</taxon>
        <taxon>Neopterygii</taxon>
        <taxon>Teleostei</taxon>
        <taxon>Neoteleostei</taxon>
        <taxon>Acanthomorphata</taxon>
        <taxon>Eupercaria</taxon>
        <taxon>Perciformes</taxon>
        <taxon>Cottioidei</taxon>
        <taxon>Cottales</taxon>
        <taxon>Liparidae</taxon>
        <taxon>Liparis</taxon>
    </lineage>
</organism>
<comment type="caution">
    <text evidence="2">The sequence shown here is derived from an EMBL/GenBank/DDBJ whole genome shotgun (WGS) entry which is preliminary data.</text>
</comment>
<feature type="compositionally biased region" description="Low complexity" evidence="1">
    <location>
        <begin position="1"/>
        <end position="13"/>
    </location>
</feature>
<evidence type="ECO:0000313" key="2">
    <source>
        <dbReference type="EMBL" id="TNN22722.1"/>
    </source>
</evidence>
<proteinExistence type="predicted"/>
<dbReference type="EMBL" id="SRLO01021279">
    <property type="protein sequence ID" value="TNN22722.1"/>
    <property type="molecule type" value="Genomic_DNA"/>
</dbReference>
<feature type="region of interest" description="Disordered" evidence="1">
    <location>
        <begin position="1"/>
        <end position="29"/>
    </location>
</feature>
<evidence type="ECO:0000256" key="1">
    <source>
        <dbReference type="SAM" id="MobiDB-lite"/>
    </source>
</evidence>
<protein>
    <submittedName>
        <fullName evidence="2">Uncharacterized protein</fullName>
    </submittedName>
</protein>
<dbReference type="Proteomes" id="UP000314294">
    <property type="component" value="Unassembled WGS sequence"/>
</dbReference>
<dbReference type="AlphaFoldDB" id="A0A4Z2E2W7"/>
<gene>
    <name evidence="2" type="ORF">EYF80_067163</name>
</gene>
<name>A0A4Z2E2W7_9TELE</name>
<reference evidence="2 3" key="1">
    <citation type="submission" date="2019-03" db="EMBL/GenBank/DDBJ databases">
        <title>First draft genome of Liparis tanakae, snailfish: a comprehensive survey of snailfish specific genes.</title>
        <authorList>
            <person name="Kim W."/>
            <person name="Song I."/>
            <person name="Jeong J.-H."/>
            <person name="Kim D."/>
            <person name="Kim S."/>
            <person name="Ryu S."/>
            <person name="Song J.Y."/>
            <person name="Lee S.K."/>
        </authorList>
    </citation>
    <scope>NUCLEOTIDE SEQUENCE [LARGE SCALE GENOMIC DNA]</scope>
    <source>
        <tissue evidence="2">Muscle</tissue>
    </source>
</reference>
<sequence length="73" mass="7683">MSVHAAAGADAVAPRLSPKNLEAAETEQNKAQPACDVFGFGSLPTGLTQIYTHWECFEAGSGFRCSEAGVLLR</sequence>
<keyword evidence="3" id="KW-1185">Reference proteome</keyword>
<accession>A0A4Z2E2W7</accession>
<evidence type="ECO:0000313" key="3">
    <source>
        <dbReference type="Proteomes" id="UP000314294"/>
    </source>
</evidence>